<evidence type="ECO:0000256" key="1">
    <source>
        <dbReference type="SAM" id="Phobius"/>
    </source>
</evidence>
<evidence type="ECO:0000313" key="3">
    <source>
        <dbReference type="EMBL" id="UYQ95636.1"/>
    </source>
</evidence>
<protein>
    <submittedName>
        <fullName evidence="3">MBL fold metallo-hydrolase</fullName>
    </submittedName>
</protein>
<dbReference type="RefSeq" id="WP_264283348.1">
    <property type="nucleotide sequence ID" value="NZ_CP107006.1"/>
</dbReference>
<feature type="transmembrane region" description="Helical" evidence="1">
    <location>
        <begin position="296"/>
        <end position="313"/>
    </location>
</feature>
<organism evidence="3 4">
    <name type="scientific">Chitinophaga horti</name>
    <dbReference type="NCBI Taxonomy" id="2920382"/>
    <lineage>
        <taxon>Bacteria</taxon>
        <taxon>Pseudomonadati</taxon>
        <taxon>Bacteroidota</taxon>
        <taxon>Chitinophagia</taxon>
        <taxon>Chitinophagales</taxon>
        <taxon>Chitinophagaceae</taxon>
        <taxon>Chitinophaga</taxon>
    </lineage>
</organism>
<keyword evidence="1" id="KW-0812">Transmembrane</keyword>
<keyword evidence="1" id="KW-1133">Transmembrane helix</keyword>
<dbReference type="InterPro" id="IPR036866">
    <property type="entry name" value="RibonucZ/Hydroxyglut_hydro"/>
</dbReference>
<dbReference type="InterPro" id="IPR050855">
    <property type="entry name" value="NDM-1-like"/>
</dbReference>
<gene>
    <name evidence="3" type="ORF">MKQ68_11035</name>
</gene>
<dbReference type="SUPFAM" id="SSF56281">
    <property type="entry name" value="Metallo-hydrolase/oxidoreductase"/>
    <property type="match status" value="1"/>
</dbReference>
<keyword evidence="4" id="KW-1185">Reference proteome</keyword>
<name>A0ABY6JBH0_9BACT</name>
<dbReference type="Pfam" id="PF00753">
    <property type="entry name" value="Lactamase_B"/>
    <property type="match status" value="1"/>
</dbReference>
<proteinExistence type="predicted"/>
<evidence type="ECO:0000313" key="4">
    <source>
        <dbReference type="Proteomes" id="UP001162741"/>
    </source>
</evidence>
<reference evidence="3" key="1">
    <citation type="submission" date="2022-10" db="EMBL/GenBank/DDBJ databases">
        <title>Chitinophaga sp. nov., isolated from soil.</title>
        <authorList>
            <person name="Jeon C.O."/>
        </authorList>
    </citation>
    <scope>NUCLEOTIDE SEQUENCE</scope>
    <source>
        <strain evidence="3">R8</strain>
    </source>
</reference>
<evidence type="ECO:0000259" key="2">
    <source>
        <dbReference type="SMART" id="SM00849"/>
    </source>
</evidence>
<dbReference type="Gene3D" id="3.60.15.10">
    <property type="entry name" value="Ribonuclease Z/Hydroxyacylglutathione hydrolase-like"/>
    <property type="match status" value="1"/>
</dbReference>
<accession>A0ABY6JBH0</accession>
<dbReference type="PANTHER" id="PTHR42951:SF17">
    <property type="entry name" value="METALLO-BETA-LACTAMASE DOMAIN-CONTAINING PROTEIN"/>
    <property type="match status" value="1"/>
</dbReference>
<sequence>MHRQKAQLIDMRTYANWKSIAPGVWGLRDKFVNVYFIHNPETKKWLLVDAGLKTSVGKIRKAAELLFWPQAAPEAIVLTHGHFDHVGALPQLLGAWNVPVFAHEMEAPYLTGKSAYPPADPTAGGGLMTLMSCLYPNKPIDISGHLMTLNDNDPIPGFPEWRCLHTPGHAPGHMSLYRERDGVLIAGDAFVATKQESLIAVMQQRKEVSGPPRYFTCDWVAAAASVRKLAALQPKVAATGHGKPLRGYMLRDLNQLAENFEEVAVPKHGRYTKEPARTDTAGVAYVPSRTNGVGKWAALAGIVLLGGIGFLLSRQLNK</sequence>
<feature type="domain" description="Metallo-beta-lactamase" evidence="2">
    <location>
        <begin position="31"/>
        <end position="241"/>
    </location>
</feature>
<dbReference type="PANTHER" id="PTHR42951">
    <property type="entry name" value="METALLO-BETA-LACTAMASE DOMAIN-CONTAINING"/>
    <property type="match status" value="1"/>
</dbReference>
<dbReference type="CDD" id="cd07721">
    <property type="entry name" value="yflN-like_MBL-fold"/>
    <property type="match status" value="1"/>
</dbReference>
<dbReference type="EMBL" id="CP107006">
    <property type="protein sequence ID" value="UYQ95636.1"/>
    <property type="molecule type" value="Genomic_DNA"/>
</dbReference>
<dbReference type="InterPro" id="IPR001279">
    <property type="entry name" value="Metallo-B-lactamas"/>
</dbReference>
<dbReference type="SMART" id="SM00849">
    <property type="entry name" value="Lactamase_B"/>
    <property type="match status" value="1"/>
</dbReference>
<keyword evidence="1" id="KW-0472">Membrane</keyword>
<dbReference type="Proteomes" id="UP001162741">
    <property type="component" value="Chromosome"/>
</dbReference>